<dbReference type="Gene3D" id="3.90.550.10">
    <property type="entry name" value="Spore Coat Polysaccharide Biosynthesis Protein SpsA, Chain A"/>
    <property type="match status" value="1"/>
</dbReference>
<dbReference type="EMBL" id="LBXL01000020">
    <property type="protein sequence ID" value="KKR29856.1"/>
    <property type="molecule type" value="Genomic_DNA"/>
</dbReference>
<protein>
    <submittedName>
        <fullName evidence="2">Glycosyl transferase family 2</fullName>
    </submittedName>
</protein>
<dbReference type="InterPro" id="IPR001173">
    <property type="entry name" value="Glyco_trans_2-like"/>
</dbReference>
<gene>
    <name evidence="2" type="ORF">UT61_C0020G0004</name>
</gene>
<dbReference type="Pfam" id="PF00535">
    <property type="entry name" value="Glycos_transf_2"/>
    <property type="match status" value="1"/>
</dbReference>
<accession>A0A0G0PXJ7</accession>
<dbReference type="GO" id="GO:0006487">
    <property type="term" value="P:protein N-linked glycosylation"/>
    <property type="evidence" value="ECO:0007669"/>
    <property type="project" value="TreeGrafter"/>
</dbReference>
<dbReference type="GO" id="GO:0016740">
    <property type="term" value="F:transferase activity"/>
    <property type="evidence" value="ECO:0007669"/>
    <property type="project" value="UniProtKB-KW"/>
</dbReference>
<comment type="caution">
    <text evidence="2">The sequence shown here is derived from an EMBL/GenBank/DDBJ whole genome shotgun (WGS) entry which is preliminary data.</text>
</comment>
<reference evidence="2 3" key="1">
    <citation type="journal article" date="2015" name="Nature">
        <title>rRNA introns, odd ribosomes, and small enigmatic genomes across a large radiation of phyla.</title>
        <authorList>
            <person name="Brown C.T."/>
            <person name="Hug L.A."/>
            <person name="Thomas B.C."/>
            <person name="Sharon I."/>
            <person name="Castelle C.J."/>
            <person name="Singh A."/>
            <person name="Wilkins M.J."/>
            <person name="Williams K.H."/>
            <person name="Banfield J.F."/>
        </authorList>
    </citation>
    <scope>NUCLEOTIDE SEQUENCE [LARGE SCALE GENOMIC DNA]</scope>
</reference>
<name>A0A0G0PXJ7_9BACT</name>
<dbReference type="PANTHER" id="PTHR10859:SF91">
    <property type="entry name" value="DOLICHYL-PHOSPHATE BETA-GLUCOSYLTRANSFERASE"/>
    <property type="match status" value="1"/>
</dbReference>
<dbReference type="AlphaFoldDB" id="A0A0G0PXJ7"/>
<keyword evidence="2" id="KW-0808">Transferase</keyword>
<dbReference type="Proteomes" id="UP000034793">
    <property type="component" value="Unassembled WGS sequence"/>
</dbReference>
<evidence type="ECO:0000313" key="3">
    <source>
        <dbReference type="Proteomes" id="UP000034793"/>
    </source>
</evidence>
<feature type="domain" description="Glycosyltransferase 2-like" evidence="1">
    <location>
        <begin position="7"/>
        <end position="168"/>
    </location>
</feature>
<dbReference type="SUPFAM" id="SSF53448">
    <property type="entry name" value="Nucleotide-diphospho-sugar transferases"/>
    <property type="match status" value="1"/>
</dbReference>
<evidence type="ECO:0000259" key="1">
    <source>
        <dbReference type="Pfam" id="PF00535"/>
    </source>
</evidence>
<evidence type="ECO:0000313" key="2">
    <source>
        <dbReference type="EMBL" id="KKR29856.1"/>
    </source>
</evidence>
<dbReference type="InterPro" id="IPR029044">
    <property type="entry name" value="Nucleotide-diphossugar_trans"/>
</dbReference>
<dbReference type="PANTHER" id="PTHR10859">
    <property type="entry name" value="GLYCOSYL TRANSFERASE"/>
    <property type="match status" value="1"/>
</dbReference>
<proteinExistence type="predicted"/>
<sequence>MKSIFLTVIIPSYNEAENIQRGVLADVYGYLKKQDFSWEVIVSDDGSSDGSLALVKKVVKHVKGFSLLENSHEGKPSALWYGIKKARGKYVLFTDMDQSTPIDQLAKLISGAESGHKVVIGSRGLSRKNFPLYRRLGAAVFMSLRKSMILPEINDTQCGFKLFDRKVLLKAFPKLEFFKTLGKSVSGWKVTSFDVELLHIIKKMGYAIIEIKVDWEGKDESTGKGNSLQRYVKESYEMLLQVARVRLNDLRGAYEP</sequence>
<organism evidence="2 3">
    <name type="scientific">Candidatus Woesebacteria bacterium GW2011_GWA1_39_8</name>
    <dbReference type="NCBI Taxonomy" id="1618552"/>
    <lineage>
        <taxon>Bacteria</taxon>
        <taxon>Candidatus Woeseibacteriota</taxon>
    </lineage>
</organism>